<evidence type="ECO:0000313" key="4">
    <source>
        <dbReference type="Proteomes" id="UP000280368"/>
    </source>
</evidence>
<protein>
    <submittedName>
        <fullName evidence="3">CHAT domain-containing protein</fullName>
    </submittedName>
</protein>
<keyword evidence="1" id="KW-0812">Transmembrane</keyword>
<dbReference type="EMBL" id="REFH01000008">
    <property type="protein sequence ID" value="RMA76842.1"/>
    <property type="molecule type" value="Genomic_DNA"/>
</dbReference>
<dbReference type="Proteomes" id="UP000280368">
    <property type="component" value="Unassembled WGS sequence"/>
</dbReference>
<sequence length="911" mass="104397">MEVLKLLQFDRNLPLHEKNVFYEWKALFNGSLTYFKNSFILIVLIFSGSISAQNSNIFEEKINLNVDRFTENPTAENLKKLEGFDKNISHSINGLKDKSELLAFVILKSNLGYYQNQFNKKQQAISSYEKAWQLYQKNRLSNYDIIEYCLKPLGNLYTIIGDFDNAENIIKQYYYIATQTNNLQQQYAAVLNLSNVYQNTGRINDAIALLEKTIRSQNLTDLQKGNLYNNLGTNYFLTTKFNKMIPYAYENAEKAFLKAISLLEKDKSQHMALANTYRNLSKLKLQRNDAKMALVYFEKARNLFNKNSSNDPRNKSEFLFDEANLFFKTGKLKESAVLITQIFKNLIPSFDNKNAELPNKNLLYADTMLLDAFDLQAAIYTIQNQPKKALECYGLSFHIEELFQSLLVYENSKIISQLRNRNRTEKCIAIYESLYQKDNQITHLENAFLLAEKTKSAVLKQALINSSKQSTLQKKIAQQLQNESNLILKEQQKGALADIVKINNSIKKQNELMLQLKQSASATESNPNSGIILSDLYAKLEKDNAIMVEYFSGINKMYSFTIVSNKIYLNSFNNNTHASVKIVQFIDFFNDAYTITNSPADYNKYSNMAYKLLKLPVNSAYKNLLIVSDGLLNFLPFEALITKESATTNFAKMNYLLNDYNIGYQNSAQFYLEANRAKRNSVATVLGIFPIFEKTPFELTFSKDEMQSIKEKFKGKYFDNSGATFGNFKNNANLYSILHLSTHASSGDIDSPASIKFSDQEVMYSELYHLNIHPDLVVLSACETGIGKLFKSEGAMSIARGFQFAGAQNLLFSLWKVNDYTTSVFMDLFYKNIKENQSYIEANANAKRDFLKNKNISNAKKSPYYWSAFVYYGNIENPPSTNYLLYGLILLLGIGLFIGLKLFLSKKKRRS</sequence>
<dbReference type="Gene3D" id="1.25.40.10">
    <property type="entry name" value="Tetratricopeptide repeat domain"/>
    <property type="match status" value="2"/>
</dbReference>
<proteinExistence type="predicted"/>
<reference evidence="3 4" key="1">
    <citation type="submission" date="2018-10" db="EMBL/GenBank/DDBJ databases">
        <title>Genomic Encyclopedia of Archaeal and Bacterial Type Strains, Phase II (KMG-II): from individual species to whole genera.</title>
        <authorList>
            <person name="Goeker M."/>
        </authorList>
    </citation>
    <scope>NUCLEOTIDE SEQUENCE [LARGE SCALE GENOMIC DNA]</scope>
    <source>
        <strain evidence="3 4">DSM 19727</strain>
    </source>
</reference>
<keyword evidence="1" id="KW-1133">Transmembrane helix</keyword>
<evidence type="ECO:0000313" key="3">
    <source>
        <dbReference type="EMBL" id="RMA76842.1"/>
    </source>
</evidence>
<dbReference type="PANTHER" id="PTHR10098:SF108">
    <property type="entry name" value="TETRATRICOPEPTIDE REPEAT PROTEIN 28"/>
    <property type="match status" value="1"/>
</dbReference>
<dbReference type="OrthoDB" id="9771112at2"/>
<dbReference type="SUPFAM" id="SSF48452">
    <property type="entry name" value="TPR-like"/>
    <property type="match status" value="2"/>
</dbReference>
<dbReference type="InterPro" id="IPR024983">
    <property type="entry name" value="CHAT_dom"/>
</dbReference>
<dbReference type="AlphaFoldDB" id="A0A3M0ACG3"/>
<organism evidence="3 4">
    <name type="scientific">Flavobacterium weaverense</name>
    <dbReference type="NCBI Taxonomy" id="271156"/>
    <lineage>
        <taxon>Bacteria</taxon>
        <taxon>Pseudomonadati</taxon>
        <taxon>Bacteroidota</taxon>
        <taxon>Flavobacteriia</taxon>
        <taxon>Flavobacteriales</taxon>
        <taxon>Flavobacteriaceae</taxon>
        <taxon>Flavobacterium</taxon>
    </lineage>
</organism>
<evidence type="ECO:0000256" key="1">
    <source>
        <dbReference type="SAM" id="Phobius"/>
    </source>
</evidence>
<evidence type="ECO:0000259" key="2">
    <source>
        <dbReference type="Pfam" id="PF12770"/>
    </source>
</evidence>
<dbReference type="Pfam" id="PF12770">
    <property type="entry name" value="CHAT"/>
    <property type="match status" value="1"/>
</dbReference>
<dbReference type="PANTHER" id="PTHR10098">
    <property type="entry name" value="RAPSYN-RELATED"/>
    <property type="match status" value="1"/>
</dbReference>
<keyword evidence="1" id="KW-0472">Membrane</keyword>
<dbReference type="SMART" id="SM00028">
    <property type="entry name" value="TPR"/>
    <property type="match status" value="5"/>
</dbReference>
<feature type="domain" description="CHAT" evidence="2">
    <location>
        <begin position="618"/>
        <end position="874"/>
    </location>
</feature>
<accession>A0A3M0ACG3</accession>
<dbReference type="InterPro" id="IPR011990">
    <property type="entry name" value="TPR-like_helical_dom_sf"/>
</dbReference>
<dbReference type="InterPro" id="IPR019734">
    <property type="entry name" value="TPR_rpt"/>
</dbReference>
<gene>
    <name evidence="3" type="ORF">BC961_0817</name>
</gene>
<dbReference type="RefSeq" id="WP_121924559.1">
    <property type="nucleotide sequence ID" value="NZ_CBCSGA010000006.1"/>
</dbReference>
<comment type="caution">
    <text evidence="3">The sequence shown here is derived from an EMBL/GenBank/DDBJ whole genome shotgun (WGS) entry which is preliminary data.</text>
</comment>
<keyword evidence="4" id="KW-1185">Reference proteome</keyword>
<feature type="transmembrane region" description="Helical" evidence="1">
    <location>
        <begin position="883"/>
        <end position="904"/>
    </location>
</feature>
<name>A0A3M0ACG3_9FLAO</name>